<protein>
    <submittedName>
        <fullName evidence="2">Uncharacterized protein</fullName>
    </submittedName>
</protein>
<organism evidence="2 3">
    <name type="scientific">Trifolium medium</name>
    <dbReference type="NCBI Taxonomy" id="97028"/>
    <lineage>
        <taxon>Eukaryota</taxon>
        <taxon>Viridiplantae</taxon>
        <taxon>Streptophyta</taxon>
        <taxon>Embryophyta</taxon>
        <taxon>Tracheophyta</taxon>
        <taxon>Spermatophyta</taxon>
        <taxon>Magnoliopsida</taxon>
        <taxon>eudicotyledons</taxon>
        <taxon>Gunneridae</taxon>
        <taxon>Pentapetalae</taxon>
        <taxon>rosids</taxon>
        <taxon>fabids</taxon>
        <taxon>Fabales</taxon>
        <taxon>Fabaceae</taxon>
        <taxon>Papilionoideae</taxon>
        <taxon>50 kb inversion clade</taxon>
        <taxon>NPAAA clade</taxon>
        <taxon>Hologalegina</taxon>
        <taxon>IRL clade</taxon>
        <taxon>Trifolieae</taxon>
        <taxon>Trifolium</taxon>
    </lineage>
</organism>
<sequence length="46" mass="5091">MMAEDIPRDEEGGSNREACRSSNDCWKQVNVGVKVKIHVGLGFDLV</sequence>
<gene>
    <name evidence="2" type="ORF">A2U01_0100349</name>
</gene>
<dbReference type="AlphaFoldDB" id="A0A392USS9"/>
<evidence type="ECO:0000313" key="3">
    <source>
        <dbReference type="Proteomes" id="UP000265520"/>
    </source>
</evidence>
<keyword evidence="3" id="KW-1185">Reference proteome</keyword>
<feature type="region of interest" description="Disordered" evidence="1">
    <location>
        <begin position="1"/>
        <end position="21"/>
    </location>
</feature>
<reference evidence="2 3" key="1">
    <citation type="journal article" date="2018" name="Front. Plant Sci.">
        <title>Red Clover (Trifolium pratense) and Zigzag Clover (T. medium) - A Picture of Genomic Similarities and Differences.</title>
        <authorList>
            <person name="Dluhosova J."/>
            <person name="Istvanek J."/>
            <person name="Nedelnik J."/>
            <person name="Repkova J."/>
        </authorList>
    </citation>
    <scope>NUCLEOTIDE SEQUENCE [LARGE SCALE GENOMIC DNA]</scope>
    <source>
        <strain evidence="3">cv. 10/8</strain>
        <tissue evidence="2">Leaf</tissue>
    </source>
</reference>
<feature type="non-terminal residue" evidence="2">
    <location>
        <position position="46"/>
    </location>
</feature>
<evidence type="ECO:0000256" key="1">
    <source>
        <dbReference type="SAM" id="MobiDB-lite"/>
    </source>
</evidence>
<feature type="compositionally biased region" description="Basic and acidic residues" evidence="1">
    <location>
        <begin position="1"/>
        <end position="19"/>
    </location>
</feature>
<accession>A0A392USS9</accession>
<name>A0A392USS9_9FABA</name>
<dbReference type="EMBL" id="LXQA010965512">
    <property type="protein sequence ID" value="MCI79078.1"/>
    <property type="molecule type" value="Genomic_DNA"/>
</dbReference>
<evidence type="ECO:0000313" key="2">
    <source>
        <dbReference type="EMBL" id="MCI79078.1"/>
    </source>
</evidence>
<proteinExistence type="predicted"/>
<comment type="caution">
    <text evidence="2">The sequence shown here is derived from an EMBL/GenBank/DDBJ whole genome shotgun (WGS) entry which is preliminary data.</text>
</comment>
<dbReference type="Proteomes" id="UP000265520">
    <property type="component" value="Unassembled WGS sequence"/>
</dbReference>